<name>A0A8T2FW87_ARASU</name>
<feature type="region of interest" description="Disordered" evidence="1">
    <location>
        <begin position="272"/>
        <end position="299"/>
    </location>
</feature>
<dbReference type="PANTHER" id="PTHR35046">
    <property type="entry name" value="ZINC KNUCKLE (CCHC-TYPE) FAMILY PROTEIN"/>
    <property type="match status" value="1"/>
</dbReference>
<reference evidence="3 4" key="1">
    <citation type="submission" date="2020-12" db="EMBL/GenBank/DDBJ databases">
        <title>Concerted genomic and epigenomic changes stabilize Arabidopsis allopolyploids.</title>
        <authorList>
            <person name="Chen Z."/>
        </authorList>
    </citation>
    <scope>NUCLEOTIDE SEQUENCE [LARGE SCALE GENOMIC DNA]</scope>
    <source>
        <strain evidence="3">As9502</strain>
        <tissue evidence="3">Leaf</tissue>
    </source>
</reference>
<dbReference type="InterPro" id="IPR000477">
    <property type="entry name" value="RT_dom"/>
</dbReference>
<accession>A0A8T2FW87</accession>
<dbReference type="EMBL" id="JAEFBJ010000002">
    <property type="protein sequence ID" value="KAG7640622.1"/>
    <property type="molecule type" value="Genomic_DNA"/>
</dbReference>
<protein>
    <submittedName>
        <fullName evidence="3">Reverse transcriptase domain</fullName>
    </submittedName>
</protein>
<proteinExistence type="predicted"/>
<keyword evidence="3" id="KW-0548">Nucleotidyltransferase</keyword>
<dbReference type="CDD" id="cd01647">
    <property type="entry name" value="RT_LTR"/>
    <property type="match status" value="1"/>
</dbReference>
<gene>
    <name evidence="3" type="ORF">ISN44_As02g004850</name>
</gene>
<evidence type="ECO:0000313" key="3">
    <source>
        <dbReference type="EMBL" id="KAG7640622.1"/>
    </source>
</evidence>
<organism evidence="3 4">
    <name type="scientific">Arabidopsis suecica</name>
    <name type="common">Swedish thale-cress</name>
    <name type="synonym">Cardaminopsis suecica</name>
    <dbReference type="NCBI Taxonomy" id="45249"/>
    <lineage>
        <taxon>Eukaryota</taxon>
        <taxon>Viridiplantae</taxon>
        <taxon>Streptophyta</taxon>
        <taxon>Embryophyta</taxon>
        <taxon>Tracheophyta</taxon>
        <taxon>Spermatophyta</taxon>
        <taxon>Magnoliopsida</taxon>
        <taxon>eudicotyledons</taxon>
        <taxon>Gunneridae</taxon>
        <taxon>Pentapetalae</taxon>
        <taxon>rosids</taxon>
        <taxon>malvids</taxon>
        <taxon>Brassicales</taxon>
        <taxon>Brassicaceae</taxon>
        <taxon>Camelineae</taxon>
        <taxon>Arabidopsis</taxon>
    </lineage>
</organism>
<evidence type="ECO:0000256" key="1">
    <source>
        <dbReference type="SAM" id="MobiDB-lite"/>
    </source>
</evidence>
<dbReference type="CDD" id="cd00303">
    <property type="entry name" value="retropepsin_like"/>
    <property type="match status" value="1"/>
</dbReference>
<feature type="domain" description="Reverse transcriptase" evidence="2">
    <location>
        <begin position="694"/>
        <end position="796"/>
    </location>
</feature>
<dbReference type="AlphaFoldDB" id="A0A8T2FW87"/>
<evidence type="ECO:0000259" key="2">
    <source>
        <dbReference type="Pfam" id="PF00078"/>
    </source>
</evidence>
<keyword evidence="3" id="KW-0695">RNA-directed DNA polymerase</keyword>
<dbReference type="Proteomes" id="UP000694251">
    <property type="component" value="Chromosome 2"/>
</dbReference>
<keyword evidence="3" id="KW-0808">Transferase</keyword>
<keyword evidence="4" id="KW-1185">Reference proteome</keyword>
<comment type="caution">
    <text evidence="3">The sequence shown here is derived from an EMBL/GenBank/DDBJ whole genome shotgun (WGS) entry which is preliminary data.</text>
</comment>
<dbReference type="OrthoDB" id="1723079at2759"/>
<dbReference type="PANTHER" id="PTHR35046:SF18">
    <property type="entry name" value="RNA-DIRECTED DNA POLYMERASE"/>
    <property type="match status" value="1"/>
</dbReference>
<evidence type="ECO:0000313" key="4">
    <source>
        <dbReference type="Proteomes" id="UP000694251"/>
    </source>
</evidence>
<sequence>MEWSSDPVIECDRVDVMRCSSSGCFGFSSLLNSQLVWLNAERADRPPGGLQGCDRVLWLKASLDILTFCSVSPLFELQKHPKVRSFIDHCPHTQVEKSAKIFIGVLLFSTCTSIMVRIRYVSCKTNFDCVNLKCPTPFVTPKCVSGGCECPLKELLTLLSDTNYGVAACIDYCKAKGENAYTCILNHCYCRKPSIVSTLQVRRLQTYSYLGIVLAIPRGSDYVKWYQSRLSPVSAMEDESLTKADLHGFTEAVTSALTTMTNQMALTTELKNVNNNNNQQKGREEEQIDPNENQRRGRERDPIMVFEVIGIPENKQVKMVAIRLKSIAVVWWDTLVVQRQRQRKGAVRTWRRDRKSESSKVHQWIKEKMGLQTVWIVQEASKVTEDKEKIVLTRDANIGNRGAGNINNGSNNAEKNKTLIQKQNNPYARPSIDKCFCCQGQGHRSSVCPSRRTVAFLEEEEELEEEDEYAEVEFAEEESNEMINLVLQRILLSSKEEGQRKNLFRTRCSINDKVCNLIVDIGSSENLVSQKLVEYLKLPTTLHQKSYSLGWVSKGSQFCVSLSCRVPISIGKHYKQEVLCDVLNMDVCHIILGCPWKYDNDIMYRGKNNVLMFTWNGHKIAMAPISHFDQNLVKKNSNFLVVTQSEKELDEAIKEIEYELPQELPPMRIIQHQIDLLPGSSLLNLPHYLPVLLVPKKGNQWRMCVDSRAINKITIKYRFPIPRLDDMLDELSGSKVFPKIDLRSGYHQIRIRPGDEWKTAFKSKDGLYEWLIMPFGMSNAPSTFMRLMNQILRSFTGLFCSGLF</sequence>
<dbReference type="Pfam" id="PF00078">
    <property type="entry name" value="RVT_1"/>
    <property type="match status" value="1"/>
</dbReference>
<dbReference type="GO" id="GO:0003964">
    <property type="term" value="F:RNA-directed DNA polymerase activity"/>
    <property type="evidence" value="ECO:0007669"/>
    <property type="project" value="UniProtKB-KW"/>
</dbReference>